<evidence type="ECO:0000313" key="1">
    <source>
        <dbReference type="EMBL" id="ORY40409.1"/>
    </source>
</evidence>
<dbReference type="OrthoDB" id="2011986at2759"/>
<name>A0A1Y2C074_9FUNG</name>
<proteinExistence type="predicted"/>
<gene>
    <name evidence="1" type="ORF">BCR33DRAFT_719403</name>
</gene>
<comment type="caution">
    <text evidence="1">The sequence shown here is derived from an EMBL/GenBank/DDBJ whole genome shotgun (WGS) entry which is preliminary data.</text>
</comment>
<keyword evidence="2" id="KW-1185">Reference proteome</keyword>
<dbReference type="InterPro" id="IPR018810">
    <property type="entry name" value="UPF0662"/>
</dbReference>
<dbReference type="Pfam" id="PF10303">
    <property type="entry name" value="DUF2408"/>
    <property type="match status" value="1"/>
</dbReference>
<sequence>MLATGYTLETLAPISKRLHFIDSHRGPTGNFHGTETQPGQATLAGLLNACFDKLNLLVADLDPVTQTSPLYETYAALLEIHSELSKMLSNAALRSSPKDLSAALASVQERLYVLEQQRVEGTFVPTGVDFEAAVKLPGQLVKLLSQLMSSC</sequence>
<protein>
    <submittedName>
        <fullName evidence="1">Uncharacterized protein</fullName>
    </submittedName>
</protein>
<accession>A0A1Y2C074</accession>
<reference evidence="1 2" key="1">
    <citation type="submission" date="2016-07" db="EMBL/GenBank/DDBJ databases">
        <title>Pervasive Adenine N6-methylation of Active Genes in Fungi.</title>
        <authorList>
            <consortium name="DOE Joint Genome Institute"/>
            <person name="Mondo S.J."/>
            <person name="Dannebaum R.O."/>
            <person name="Kuo R.C."/>
            <person name="Labutti K."/>
            <person name="Haridas S."/>
            <person name="Kuo A."/>
            <person name="Salamov A."/>
            <person name="Ahrendt S.R."/>
            <person name="Lipzen A."/>
            <person name="Sullivan W."/>
            <person name="Andreopoulos W.B."/>
            <person name="Clum A."/>
            <person name="Lindquist E."/>
            <person name="Daum C."/>
            <person name="Ramamoorthy G.K."/>
            <person name="Gryganskyi A."/>
            <person name="Culley D."/>
            <person name="Magnuson J.K."/>
            <person name="James T.Y."/>
            <person name="O'Malley M.A."/>
            <person name="Stajich J.E."/>
            <person name="Spatafora J.W."/>
            <person name="Visel A."/>
            <person name="Grigoriev I.V."/>
        </authorList>
    </citation>
    <scope>NUCLEOTIDE SEQUENCE [LARGE SCALE GENOMIC DNA]</scope>
    <source>
        <strain evidence="1 2">JEL800</strain>
    </source>
</reference>
<evidence type="ECO:0000313" key="2">
    <source>
        <dbReference type="Proteomes" id="UP000193642"/>
    </source>
</evidence>
<organism evidence="1 2">
    <name type="scientific">Rhizoclosmatium globosum</name>
    <dbReference type="NCBI Taxonomy" id="329046"/>
    <lineage>
        <taxon>Eukaryota</taxon>
        <taxon>Fungi</taxon>
        <taxon>Fungi incertae sedis</taxon>
        <taxon>Chytridiomycota</taxon>
        <taxon>Chytridiomycota incertae sedis</taxon>
        <taxon>Chytridiomycetes</taxon>
        <taxon>Chytridiales</taxon>
        <taxon>Chytriomycetaceae</taxon>
        <taxon>Rhizoclosmatium</taxon>
    </lineage>
</organism>
<dbReference type="AlphaFoldDB" id="A0A1Y2C074"/>
<dbReference type="Proteomes" id="UP000193642">
    <property type="component" value="Unassembled WGS sequence"/>
</dbReference>
<dbReference type="EMBL" id="MCGO01000035">
    <property type="protein sequence ID" value="ORY40409.1"/>
    <property type="molecule type" value="Genomic_DNA"/>
</dbReference>